<dbReference type="NCBIfam" id="TIGR00231">
    <property type="entry name" value="small_GTP"/>
    <property type="match status" value="1"/>
</dbReference>
<protein>
    <submittedName>
        <fullName evidence="6">TetM/TetW/TetO/TetS family tetracycline resistance ribosomal protection protein</fullName>
    </submittedName>
</protein>
<dbReference type="InterPro" id="IPR020568">
    <property type="entry name" value="Ribosomal_Su5_D2-typ_SF"/>
</dbReference>
<sequence>MKKLAVGILAHVDAGKTTLSEGMLYRCGCLKKLGRVDHQDAFLDTDTLERERGITIFSKQAILPLGEWEITLLDTPGHVDFSSEMERTLQVLDYAILVISGTDGVQGHTLTLWHLLKRYRIPTFLFVNKMDLPGADRATLLGELQARLDGGCVDFSAESGADFLESVAMCDEDTLNRYLERGEVTESEIAGLILKRKLFPCFFGSALKLDGVDAFLHGLEQYARCPTYPEAFGAKIYKIAWDPQGNRLTYLKVTGGSLKVRALLSNRRADLPEEKVWEEKVNQIRIYSGAKYQAVDEALAGAVCAVTGLSKTYPGEGLGMEASSEPPVLEPVLTYQVLLPYGYDPHTAMQKLSQLEEEDPQLHIVWNGQLREIHIQLMGAVQMEVLQRIIRERFGLDVAFGAGNIVYRETITAPVEGVGHYEPLRHYAEVHLLLEPGARGSGLQFGTACSEDVLDRNWQRLILTHLEERVHRGVLTGSPITDMKITLVAGRAHEKHTEGGDFRQATYRAVRQGLMCAESVLLEPWYNFRLELPAEYVGRAMSDVQRMAGTISPPETLGNDAVLTGSAPVANMRDYAAEVAAYTRGQGRLFCTLKGYEVCHNQEDVVEAVGYNSEQDLDNPADSVFCSHGAGFVVKWDQVRDHMHLEGLDLEAPGQAVEEGAAASPRAVVYSGGLEQDKELQAIFERTYGEIKPKAIRPRSEREAAGAGELWPVPPRDNRPEFLLVDGYNIIFAWEELKELAKDNIDAARQVLMDLLSNYQGFHKCEVILVFDAYKVPGGVGEVSRYHNIYVVYTKEAETADAYIEKTTYEIAKKYRVRVATSDAAEQLIILGHGALRVSARAFQEEIGFTNRQIREILAENNRHRRTLTVKAAMDKAMEKKE</sequence>
<organism evidence="6 7">
    <name type="scientific">Anaeromassilibacillus senegalensis</name>
    <dbReference type="NCBI Taxonomy" id="1673717"/>
    <lineage>
        <taxon>Bacteria</taxon>
        <taxon>Bacillati</taxon>
        <taxon>Bacillota</taxon>
        <taxon>Clostridia</taxon>
        <taxon>Eubacteriales</taxon>
        <taxon>Acutalibacteraceae</taxon>
        <taxon>Anaeromassilibacillus</taxon>
    </lineage>
</organism>
<dbReference type="InterPro" id="IPR000640">
    <property type="entry name" value="EFG_V-like"/>
</dbReference>
<dbReference type="InterPro" id="IPR014721">
    <property type="entry name" value="Ribsml_uS5_D2-typ_fold_subgr"/>
</dbReference>
<dbReference type="Pfam" id="PF03764">
    <property type="entry name" value="EFG_IV"/>
    <property type="match status" value="1"/>
</dbReference>
<dbReference type="EMBL" id="JAKNHQ010000011">
    <property type="protein sequence ID" value="MCG4611124.1"/>
    <property type="molecule type" value="Genomic_DNA"/>
</dbReference>
<dbReference type="PANTHER" id="PTHR43261:SF1">
    <property type="entry name" value="RIBOSOME-RELEASING FACTOR 2, MITOCHONDRIAL"/>
    <property type="match status" value="1"/>
</dbReference>
<dbReference type="PANTHER" id="PTHR43261">
    <property type="entry name" value="TRANSLATION ELONGATION FACTOR G-RELATED"/>
    <property type="match status" value="1"/>
</dbReference>
<dbReference type="InterPro" id="IPR005225">
    <property type="entry name" value="Small_GTP-bd"/>
</dbReference>
<dbReference type="SUPFAM" id="SSF52540">
    <property type="entry name" value="P-loop containing nucleoside triphosphate hydrolases"/>
    <property type="match status" value="1"/>
</dbReference>
<evidence type="ECO:0000256" key="1">
    <source>
        <dbReference type="ARBA" id="ARBA00022741"/>
    </source>
</evidence>
<dbReference type="InterPro" id="IPR005517">
    <property type="entry name" value="Transl_elong_EFG/EF2_IV"/>
</dbReference>
<dbReference type="Proteomes" id="UP001298681">
    <property type="component" value="Unassembled WGS sequence"/>
</dbReference>
<keyword evidence="3" id="KW-0342">GTP-binding</keyword>
<keyword evidence="2" id="KW-0648">Protein biosynthesis</keyword>
<dbReference type="CDD" id="cd03711">
    <property type="entry name" value="Tet_C"/>
    <property type="match status" value="1"/>
</dbReference>
<name>A0ABS9MJY6_9FIRM</name>
<dbReference type="SUPFAM" id="SSF54980">
    <property type="entry name" value="EF-G C-terminal domain-like"/>
    <property type="match status" value="2"/>
</dbReference>
<keyword evidence="1" id="KW-0547">Nucleotide-binding</keyword>
<dbReference type="Pfam" id="PF05991">
    <property type="entry name" value="NYN_YacP"/>
    <property type="match status" value="1"/>
</dbReference>
<dbReference type="SUPFAM" id="SSF50447">
    <property type="entry name" value="Translation proteins"/>
    <property type="match status" value="1"/>
</dbReference>
<dbReference type="InterPro" id="IPR035650">
    <property type="entry name" value="Tet_C"/>
</dbReference>
<feature type="domain" description="Tr-type G" evidence="5">
    <location>
        <begin position="1"/>
        <end position="227"/>
    </location>
</feature>
<dbReference type="PROSITE" id="PS51722">
    <property type="entry name" value="G_TR_2"/>
    <property type="match status" value="1"/>
</dbReference>
<dbReference type="Pfam" id="PF00679">
    <property type="entry name" value="EFG_C"/>
    <property type="match status" value="1"/>
</dbReference>
<dbReference type="Gene3D" id="3.30.70.870">
    <property type="entry name" value="Elongation Factor G (Translational Gtpase), domain 3"/>
    <property type="match status" value="1"/>
</dbReference>
<dbReference type="SMART" id="SM00838">
    <property type="entry name" value="EFG_C"/>
    <property type="match status" value="1"/>
</dbReference>
<evidence type="ECO:0000256" key="3">
    <source>
        <dbReference type="ARBA" id="ARBA00023134"/>
    </source>
</evidence>
<evidence type="ECO:0000256" key="4">
    <source>
        <dbReference type="ARBA" id="ARBA00023251"/>
    </source>
</evidence>
<dbReference type="PRINTS" id="PR00315">
    <property type="entry name" value="ELONGATNFCT"/>
</dbReference>
<keyword evidence="7" id="KW-1185">Reference proteome</keyword>
<evidence type="ECO:0000256" key="2">
    <source>
        <dbReference type="ARBA" id="ARBA00022917"/>
    </source>
</evidence>
<dbReference type="Gene3D" id="3.40.50.300">
    <property type="entry name" value="P-loop containing nucleotide triphosphate hydrolases"/>
    <property type="match status" value="1"/>
</dbReference>
<evidence type="ECO:0000313" key="6">
    <source>
        <dbReference type="EMBL" id="MCG4611124.1"/>
    </source>
</evidence>
<dbReference type="Gene3D" id="2.40.30.10">
    <property type="entry name" value="Translation factors"/>
    <property type="match status" value="1"/>
</dbReference>
<accession>A0ABS9MJY6</accession>
<dbReference type="Pfam" id="PF00009">
    <property type="entry name" value="GTP_EFTU"/>
    <property type="match status" value="1"/>
</dbReference>
<dbReference type="InterPro" id="IPR000795">
    <property type="entry name" value="T_Tr_GTP-bd_dom"/>
</dbReference>
<dbReference type="SMART" id="SM00889">
    <property type="entry name" value="EFG_IV"/>
    <property type="match status" value="1"/>
</dbReference>
<gene>
    <name evidence="6" type="ORF">L0P57_09300</name>
</gene>
<dbReference type="PRINTS" id="PR01037">
    <property type="entry name" value="TCRTETOQM"/>
</dbReference>
<evidence type="ECO:0000259" key="5">
    <source>
        <dbReference type="PROSITE" id="PS51722"/>
    </source>
</evidence>
<dbReference type="Gene3D" id="3.30.70.240">
    <property type="match status" value="1"/>
</dbReference>
<proteinExistence type="predicted"/>
<dbReference type="InterPro" id="IPR027417">
    <property type="entry name" value="P-loop_NTPase"/>
</dbReference>
<dbReference type="Gene3D" id="3.30.230.10">
    <property type="match status" value="1"/>
</dbReference>
<evidence type="ECO:0000313" key="7">
    <source>
        <dbReference type="Proteomes" id="UP001298681"/>
    </source>
</evidence>
<dbReference type="InterPro" id="IPR010298">
    <property type="entry name" value="YacP-like"/>
</dbReference>
<dbReference type="SUPFAM" id="SSF54211">
    <property type="entry name" value="Ribosomal protein S5 domain 2-like"/>
    <property type="match status" value="1"/>
</dbReference>
<comment type="caution">
    <text evidence="6">The sequence shown here is derived from an EMBL/GenBank/DDBJ whole genome shotgun (WGS) entry which is preliminary data.</text>
</comment>
<dbReference type="InterPro" id="IPR009000">
    <property type="entry name" value="Transl_B-barrel_sf"/>
</dbReference>
<keyword evidence="4" id="KW-0046">Antibiotic resistance</keyword>
<dbReference type="CDD" id="cd10912">
    <property type="entry name" value="PIN_YacP-like"/>
    <property type="match status" value="1"/>
</dbReference>
<reference evidence="6 7" key="1">
    <citation type="submission" date="2022-01" db="EMBL/GenBank/DDBJ databases">
        <title>Collection of gut derived symbiotic bacterial strains cultured from healthy donors.</title>
        <authorList>
            <person name="Lin H."/>
            <person name="Kohout C."/>
            <person name="Waligurski E."/>
            <person name="Pamer E.G."/>
        </authorList>
    </citation>
    <scope>NUCLEOTIDE SEQUENCE [LARGE SCALE GENOMIC DNA]</scope>
    <source>
        <strain evidence="6 7">DFI.7.58</strain>
    </source>
</reference>
<dbReference type="InterPro" id="IPR035647">
    <property type="entry name" value="EFG_III/V"/>
</dbReference>
<dbReference type="RefSeq" id="WP_237966877.1">
    <property type="nucleotide sequence ID" value="NZ_JAKNHQ010000011.1"/>
</dbReference>